<evidence type="ECO:0000259" key="2">
    <source>
        <dbReference type="PROSITE" id="PS50010"/>
    </source>
</evidence>
<dbReference type="CDD" id="cd00160">
    <property type="entry name" value="RhoGEF"/>
    <property type="match status" value="1"/>
</dbReference>
<name>A0A5E4NPL0_9HEMI</name>
<dbReference type="GO" id="GO:0035556">
    <property type="term" value="P:intracellular signal transduction"/>
    <property type="evidence" value="ECO:0007669"/>
    <property type="project" value="InterPro"/>
</dbReference>
<proteinExistence type="predicted"/>
<dbReference type="OrthoDB" id="10256089at2759"/>
<gene>
    <name evidence="3" type="ORF">CINCED_3A024378</name>
</gene>
<dbReference type="GO" id="GO:0007411">
    <property type="term" value="P:axon guidance"/>
    <property type="evidence" value="ECO:0007669"/>
    <property type="project" value="TreeGrafter"/>
</dbReference>
<dbReference type="AlphaFoldDB" id="A0A5E4NPL0"/>
<dbReference type="PROSITE" id="PS50010">
    <property type="entry name" value="DH_2"/>
    <property type="match status" value="1"/>
</dbReference>
<dbReference type="PROSITE" id="PS00741">
    <property type="entry name" value="DH_1"/>
    <property type="match status" value="1"/>
</dbReference>
<feature type="domain" description="DH" evidence="2">
    <location>
        <begin position="63"/>
        <end position="248"/>
    </location>
</feature>
<keyword evidence="1" id="KW-0344">Guanine-nucleotide releasing factor</keyword>
<dbReference type="InterPro" id="IPR000219">
    <property type="entry name" value="DH_dom"/>
</dbReference>
<dbReference type="SUPFAM" id="SSF48065">
    <property type="entry name" value="DBL homology domain (DH-domain)"/>
    <property type="match status" value="1"/>
</dbReference>
<dbReference type="InterPro" id="IPR001331">
    <property type="entry name" value="GDS_CDC24_CS"/>
</dbReference>
<dbReference type="InterPro" id="IPR051336">
    <property type="entry name" value="RhoGEF_Guanine_NuclExch_SF"/>
</dbReference>
<dbReference type="EMBL" id="CABPRJ010002410">
    <property type="protein sequence ID" value="VVC45689.1"/>
    <property type="molecule type" value="Genomic_DNA"/>
</dbReference>
<organism evidence="3 4">
    <name type="scientific">Cinara cedri</name>
    <dbReference type="NCBI Taxonomy" id="506608"/>
    <lineage>
        <taxon>Eukaryota</taxon>
        <taxon>Metazoa</taxon>
        <taxon>Ecdysozoa</taxon>
        <taxon>Arthropoda</taxon>
        <taxon>Hexapoda</taxon>
        <taxon>Insecta</taxon>
        <taxon>Pterygota</taxon>
        <taxon>Neoptera</taxon>
        <taxon>Paraneoptera</taxon>
        <taxon>Hemiptera</taxon>
        <taxon>Sternorrhyncha</taxon>
        <taxon>Aphidomorpha</taxon>
        <taxon>Aphidoidea</taxon>
        <taxon>Aphididae</taxon>
        <taxon>Lachninae</taxon>
        <taxon>Cinara</taxon>
    </lineage>
</organism>
<dbReference type="InterPro" id="IPR035899">
    <property type="entry name" value="DBL_dom_sf"/>
</dbReference>
<dbReference type="InterPro" id="IPR011993">
    <property type="entry name" value="PH-like_dom_sf"/>
</dbReference>
<dbReference type="Gene3D" id="1.20.900.10">
    <property type="entry name" value="Dbl homology (DH) domain"/>
    <property type="match status" value="1"/>
</dbReference>
<dbReference type="Proteomes" id="UP000325440">
    <property type="component" value="Unassembled WGS sequence"/>
</dbReference>
<protein>
    <submittedName>
        <fullName evidence="3">Guanine-nucleotide dissociation stimulator, CDC24, conserved site,Dbl homology (DH) domain,PH domain</fullName>
    </submittedName>
</protein>
<dbReference type="Pfam" id="PF00621">
    <property type="entry name" value="RhoGEF"/>
    <property type="match status" value="1"/>
</dbReference>
<reference evidence="3 4" key="1">
    <citation type="submission" date="2019-08" db="EMBL/GenBank/DDBJ databases">
        <authorList>
            <person name="Alioto T."/>
            <person name="Alioto T."/>
            <person name="Gomez Garrido J."/>
        </authorList>
    </citation>
    <scope>NUCLEOTIDE SEQUENCE [LARGE SCALE GENOMIC DNA]</scope>
</reference>
<dbReference type="PANTHER" id="PTHR22826">
    <property type="entry name" value="RHO GUANINE EXCHANGE FACTOR-RELATED"/>
    <property type="match status" value="1"/>
</dbReference>
<dbReference type="Gene3D" id="2.30.29.30">
    <property type="entry name" value="Pleckstrin-homology domain (PH domain)/Phosphotyrosine-binding domain (PTB)"/>
    <property type="match status" value="1"/>
</dbReference>
<sequence length="402" mass="46924">MADFYSTANPNLKTSELSAPEVTASSSADLPKIEETVKEEMEQGPSTSTMVDLESQRAEALRKREYVVQEFVETERNYVMYLSKVVHGYMAVLKDPMGFGFKIPTPKILKPALHKNIFGNIETIYEWHRDVFLSAVEECATQPHLFGKLFQKYKRKLHMYVIYCWNKSCSDLIMINSSSYFEKIRIELGYKLQLSDILIKPIQRIMKYKLLLEEMLKYTKRAGLTNEIEMFQVAIEIMKYVPRVADDMIIVSKLEGFDGNIIAQGDLLLHDNFDCARKSEDEFKSTEFECETYENMHVFLFEKCIIFSKEINKMYVKKKQCPDRSPNELLIIESMGGLKKPPMWIVCSITNPKLQSEWWLTLNEMQKQNQEFLKAIMSPITYQRQLTEEAAKSLDRKDDKKQ</sequence>
<evidence type="ECO:0000256" key="1">
    <source>
        <dbReference type="ARBA" id="ARBA00022658"/>
    </source>
</evidence>
<accession>A0A5E4NPL0</accession>
<evidence type="ECO:0000313" key="3">
    <source>
        <dbReference type="EMBL" id="VVC45689.1"/>
    </source>
</evidence>
<dbReference type="SMART" id="SM00325">
    <property type="entry name" value="RhoGEF"/>
    <property type="match status" value="1"/>
</dbReference>
<dbReference type="GO" id="GO:0005737">
    <property type="term" value="C:cytoplasm"/>
    <property type="evidence" value="ECO:0007669"/>
    <property type="project" value="TreeGrafter"/>
</dbReference>
<dbReference type="PANTHER" id="PTHR22826:SF106">
    <property type="entry name" value="TRIO, ISOFORM A"/>
    <property type="match status" value="1"/>
</dbReference>
<keyword evidence="4" id="KW-1185">Reference proteome</keyword>
<evidence type="ECO:0000313" key="4">
    <source>
        <dbReference type="Proteomes" id="UP000325440"/>
    </source>
</evidence>
<dbReference type="GO" id="GO:0005085">
    <property type="term" value="F:guanyl-nucleotide exchange factor activity"/>
    <property type="evidence" value="ECO:0007669"/>
    <property type="project" value="UniProtKB-KW"/>
</dbReference>
<dbReference type="SUPFAM" id="SSF50729">
    <property type="entry name" value="PH domain-like"/>
    <property type="match status" value="1"/>
</dbReference>
<dbReference type="GO" id="GO:0019898">
    <property type="term" value="C:extrinsic component of membrane"/>
    <property type="evidence" value="ECO:0007669"/>
    <property type="project" value="TreeGrafter"/>
</dbReference>